<evidence type="ECO:0000313" key="7">
    <source>
        <dbReference type="Proteomes" id="UP001445335"/>
    </source>
</evidence>
<dbReference type="EMBL" id="JALJOU010000037">
    <property type="protein sequence ID" value="KAK9833275.1"/>
    <property type="molecule type" value="Genomic_DNA"/>
</dbReference>
<protein>
    <recommendedName>
        <fullName evidence="5">Exostosin GT47 domain-containing protein</fullName>
    </recommendedName>
</protein>
<keyword evidence="7" id="KW-1185">Reference proteome</keyword>
<gene>
    <name evidence="6" type="ORF">WJX81_001939</name>
</gene>
<sequence>MENRDTDKVGDWGLTEIAAFELDAPDDEQLLQQPQRASAGTPSEQQPGASPARANAQAVESPNACKIYVLDATEVAKAHGLPACDPNEVVVDSKTQIPLLRDHAHDFWHEVSLAPLPHYISANSAPWYTVEALKHSAALVRDPADADVVLVNDYCYKLRWLAYVHAGGWLPSLQTSNDEASAGETLLSIYKHVMAGPLWQRRNGSDFTFFQSHTGFARGAVGGEYESMLCQEFAPALQFVNVRAQRYKCQDYDEINFLIVPGSVHYADMVKYKVAERRKRLQRGLPAHVPPEEMRPTLLFFRGKCTPLKYDWKNNADNLGKLMRFHIVQDIAAAQPEDVTAFCTGDRPEMEAAAAELNGTAPMSPETLHGDQMGAFAHSVFCLMISGDSQTSRRLPEALLGGCIPVFVGPPFHTLPLAEYIDYAGFSVFFNVTRPTWANASQIAWTLDMAKRASHPTDSQFWVPDIPNIQDIVIPIERAADMIGHLRSMPADEKARRQAALRIARSKFFYMPLPHSRGPTGAQVLLQHMCRRAGRDPPAAAAPVQRSLQPKSSL</sequence>
<evidence type="ECO:0000256" key="4">
    <source>
        <dbReference type="SAM" id="MobiDB-lite"/>
    </source>
</evidence>
<evidence type="ECO:0000256" key="3">
    <source>
        <dbReference type="ARBA" id="ARBA00023034"/>
    </source>
</evidence>
<evidence type="ECO:0000259" key="5">
    <source>
        <dbReference type="Pfam" id="PF03016"/>
    </source>
</evidence>
<keyword evidence="3" id="KW-0333">Golgi apparatus</keyword>
<feature type="domain" description="Exostosin GT47" evidence="5">
    <location>
        <begin position="64"/>
        <end position="435"/>
    </location>
</feature>
<proteinExistence type="inferred from homology"/>
<comment type="caution">
    <text evidence="6">The sequence shown here is derived from an EMBL/GenBank/DDBJ whole genome shotgun (WGS) entry which is preliminary data.</text>
</comment>
<comment type="subcellular location">
    <subcellularLocation>
        <location evidence="1">Golgi apparatus membrane</location>
        <topology evidence="1">Single-pass type II membrane protein</topology>
    </subcellularLocation>
</comment>
<dbReference type="PANTHER" id="PTHR11062">
    <property type="entry name" value="EXOSTOSIN HEPARAN SULFATE GLYCOSYLTRANSFERASE -RELATED"/>
    <property type="match status" value="1"/>
</dbReference>
<evidence type="ECO:0000313" key="6">
    <source>
        <dbReference type="EMBL" id="KAK9833275.1"/>
    </source>
</evidence>
<evidence type="ECO:0000256" key="1">
    <source>
        <dbReference type="ARBA" id="ARBA00004323"/>
    </source>
</evidence>
<feature type="region of interest" description="Disordered" evidence="4">
    <location>
        <begin position="23"/>
        <end position="57"/>
    </location>
</feature>
<dbReference type="Proteomes" id="UP001445335">
    <property type="component" value="Unassembled WGS sequence"/>
</dbReference>
<comment type="similarity">
    <text evidence="2">Belongs to the glycosyltransferase 47 family.</text>
</comment>
<evidence type="ECO:0000256" key="2">
    <source>
        <dbReference type="ARBA" id="ARBA00010271"/>
    </source>
</evidence>
<feature type="compositionally biased region" description="Polar residues" evidence="4">
    <location>
        <begin position="30"/>
        <end position="48"/>
    </location>
</feature>
<dbReference type="InterPro" id="IPR040911">
    <property type="entry name" value="Exostosin_GT47"/>
</dbReference>
<dbReference type="AlphaFoldDB" id="A0AAW1RHV8"/>
<dbReference type="InterPro" id="IPR004263">
    <property type="entry name" value="Exostosin"/>
</dbReference>
<organism evidence="6 7">
    <name type="scientific">Elliptochloris bilobata</name>
    <dbReference type="NCBI Taxonomy" id="381761"/>
    <lineage>
        <taxon>Eukaryota</taxon>
        <taxon>Viridiplantae</taxon>
        <taxon>Chlorophyta</taxon>
        <taxon>core chlorophytes</taxon>
        <taxon>Trebouxiophyceae</taxon>
        <taxon>Trebouxiophyceae incertae sedis</taxon>
        <taxon>Elliptochloris clade</taxon>
        <taxon>Elliptochloris</taxon>
    </lineage>
</organism>
<reference evidence="6 7" key="1">
    <citation type="journal article" date="2024" name="Nat. Commun.">
        <title>Phylogenomics reveals the evolutionary origins of lichenization in chlorophyte algae.</title>
        <authorList>
            <person name="Puginier C."/>
            <person name="Libourel C."/>
            <person name="Otte J."/>
            <person name="Skaloud P."/>
            <person name="Haon M."/>
            <person name="Grisel S."/>
            <person name="Petersen M."/>
            <person name="Berrin J.G."/>
            <person name="Delaux P.M."/>
            <person name="Dal Grande F."/>
            <person name="Keller J."/>
        </authorList>
    </citation>
    <scope>NUCLEOTIDE SEQUENCE [LARGE SCALE GENOMIC DNA]</scope>
    <source>
        <strain evidence="6 7">SAG 245.80</strain>
    </source>
</reference>
<dbReference type="GO" id="GO:0016757">
    <property type="term" value="F:glycosyltransferase activity"/>
    <property type="evidence" value="ECO:0007669"/>
    <property type="project" value="InterPro"/>
</dbReference>
<dbReference type="GO" id="GO:0000139">
    <property type="term" value="C:Golgi membrane"/>
    <property type="evidence" value="ECO:0007669"/>
    <property type="project" value="UniProtKB-SubCell"/>
</dbReference>
<accession>A0AAW1RHV8</accession>
<name>A0AAW1RHV8_9CHLO</name>
<dbReference type="Pfam" id="PF03016">
    <property type="entry name" value="Exostosin_GT47"/>
    <property type="match status" value="1"/>
</dbReference>
<feature type="region of interest" description="Disordered" evidence="4">
    <location>
        <begin position="535"/>
        <end position="554"/>
    </location>
</feature>